<comment type="caution">
    <text evidence="9">The sequence shown here is derived from an EMBL/GenBank/DDBJ whole genome shotgun (WGS) entry which is preliminary data.</text>
</comment>
<sequence length="294" mass="33049">MKTKMNEDKAVDIIVYILLALTGIVTLYPFYYTILCSFNDGLDLMKGGIYIWPRKFTLSNYELFIGDSDWRHAFFISIARTLTGTILCTGFTSMFSYALSRNNLMFKKAYRFLVVFTMYFSGGLIPYYVLLRGLGLLNTFWVYVIPGMVNAFFVMTGINFFSSIPESMIEAAKIDGAREIQVLLKVVLPVSKPFLATLSLFAAVGQWNSWLDSAYYVRDINLQTLSYKMMTTINQTLATSANAEAAGQISQANTATSFTVQATAMAVSMIPIMCVYPFLQKYFVQGMMIGAVKE</sequence>
<feature type="transmembrane region" description="Helical" evidence="7">
    <location>
        <begin position="140"/>
        <end position="161"/>
    </location>
</feature>
<keyword evidence="5 7" id="KW-1133">Transmembrane helix</keyword>
<dbReference type="CDD" id="cd06261">
    <property type="entry name" value="TM_PBP2"/>
    <property type="match status" value="1"/>
</dbReference>
<feature type="transmembrane region" description="Helical" evidence="7">
    <location>
        <begin position="258"/>
        <end position="279"/>
    </location>
</feature>
<organism evidence="9 10">
    <name type="scientific">Eisenbergiella tayi</name>
    <dbReference type="NCBI Taxonomy" id="1432052"/>
    <lineage>
        <taxon>Bacteria</taxon>
        <taxon>Bacillati</taxon>
        <taxon>Bacillota</taxon>
        <taxon>Clostridia</taxon>
        <taxon>Lachnospirales</taxon>
        <taxon>Lachnospiraceae</taxon>
        <taxon>Eisenbergiella</taxon>
    </lineage>
</organism>
<dbReference type="AlphaFoldDB" id="A0A1E3A8C3"/>
<dbReference type="InterPro" id="IPR035906">
    <property type="entry name" value="MetI-like_sf"/>
</dbReference>
<dbReference type="Proteomes" id="UP000094067">
    <property type="component" value="Unassembled WGS sequence"/>
</dbReference>
<evidence type="ECO:0000313" key="9">
    <source>
        <dbReference type="EMBL" id="ODM04466.1"/>
    </source>
</evidence>
<evidence type="ECO:0000259" key="8">
    <source>
        <dbReference type="PROSITE" id="PS50928"/>
    </source>
</evidence>
<feature type="domain" description="ABC transmembrane type-1" evidence="8">
    <location>
        <begin position="74"/>
        <end position="271"/>
    </location>
</feature>
<accession>A0A1E3A8C3</accession>
<dbReference type="GO" id="GO:0055085">
    <property type="term" value="P:transmembrane transport"/>
    <property type="evidence" value="ECO:0007669"/>
    <property type="project" value="InterPro"/>
</dbReference>
<dbReference type="PANTHER" id="PTHR43744:SF9">
    <property type="entry name" value="POLYGALACTURONAN_RHAMNOGALACTURONAN TRANSPORT SYSTEM PERMEASE PROTEIN YTCP"/>
    <property type="match status" value="1"/>
</dbReference>
<evidence type="ECO:0000313" key="10">
    <source>
        <dbReference type="Proteomes" id="UP000094067"/>
    </source>
</evidence>
<protein>
    <submittedName>
        <fullName evidence="9">Lactose transport system permease protein LacG</fullName>
    </submittedName>
</protein>
<reference evidence="9 10" key="1">
    <citation type="submission" date="2016-07" db="EMBL/GenBank/DDBJ databases">
        <title>Characterization of isolates of Eisenbergiella tayi derived from blood cultures, using whole genome sequencing.</title>
        <authorList>
            <person name="Burdz T."/>
            <person name="Wiebe D."/>
            <person name="Huynh C."/>
            <person name="Bernard K."/>
        </authorList>
    </citation>
    <scope>NUCLEOTIDE SEQUENCE [LARGE SCALE GENOMIC DNA]</scope>
    <source>
        <strain evidence="9 10">NML 110608</strain>
    </source>
</reference>
<dbReference type="RefSeq" id="WP_069154600.1">
    <property type="nucleotide sequence ID" value="NZ_MCGH01000003.1"/>
</dbReference>
<evidence type="ECO:0000256" key="6">
    <source>
        <dbReference type="ARBA" id="ARBA00023136"/>
    </source>
</evidence>
<dbReference type="PROSITE" id="PS50928">
    <property type="entry name" value="ABC_TM1"/>
    <property type="match status" value="1"/>
</dbReference>
<keyword evidence="3" id="KW-1003">Cell membrane</keyword>
<evidence type="ECO:0000256" key="1">
    <source>
        <dbReference type="ARBA" id="ARBA00004651"/>
    </source>
</evidence>
<gene>
    <name evidence="9" type="primary">lacG_8</name>
    <name evidence="9" type="ORF">BEI61_05273</name>
</gene>
<dbReference type="SUPFAM" id="SSF161098">
    <property type="entry name" value="MetI-like"/>
    <property type="match status" value="1"/>
</dbReference>
<dbReference type="InterPro" id="IPR000515">
    <property type="entry name" value="MetI-like"/>
</dbReference>
<evidence type="ECO:0000256" key="7">
    <source>
        <dbReference type="RuleBase" id="RU363032"/>
    </source>
</evidence>
<evidence type="ECO:0000256" key="4">
    <source>
        <dbReference type="ARBA" id="ARBA00022692"/>
    </source>
</evidence>
<dbReference type="PANTHER" id="PTHR43744">
    <property type="entry name" value="ABC TRANSPORTER PERMEASE PROTEIN MG189-RELATED-RELATED"/>
    <property type="match status" value="1"/>
</dbReference>
<feature type="transmembrane region" description="Helical" evidence="7">
    <location>
        <begin position="109"/>
        <end position="128"/>
    </location>
</feature>
<dbReference type="Pfam" id="PF00528">
    <property type="entry name" value="BPD_transp_1"/>
    <property type="match status" value="1"/>
</dbReference>
<dbReference type="Gene3D" id="1.10.3720.10">
    <property type="entry name" value="MetI-like"/>
    <property type="match status" value="1"/>
</dbReference>
<proteinExistence type="inferred from homology"/>
<feature type="transmembrane region" description="Helical" evidence="7">
    <location>
        <begin position="12"/>
        <end position="34"/>
    </location>
</feature>
<keyword evidence="2 7" id="KW-0813">Transport</keyword>
<feature type="transmembrane region" description="Helical" evidence="7">
    <location>
        <begin position="182"/>
        <end position="204"/>
    </location>
</feature>
<evidence type="ECO:0000256" key="3">
    <source>
        <dbReference type="ARBA" id="ARBA00022475"/>
    </source>
</evidence>
<dbReference type="EMBL" id="MCGH01000003">
    <property type="protein sequence ID" value="ODM04466.1"/>
    <property type="molecule type" value="Genomic_DNA"/>
</dbReference>
<dbReference type="PATRIC" id="fig|1432052.4.peg.5864"/>
<keyword evidence="6 7" id="KW-0472">Membrane</keyword>
<evidence type="ECO:0000256" key="2">
    <source>
        <dbReference type="ARBA" id="ARBA00022448"/>
    </source>
</evidence>
<dbReference type="GO" id="GO:0005886">
    <property type="term" value="C:plasma membrane"/>
    <property type="evidence" value="ECO:0007669"/>
    <property type="project" value="UniProtKB-SubCell"/>
</dbReference>
<keyword evidence="4 7" id="KW-0812">Transmembrane</keyword>
<comment type="subcellular location">
    <subcellularLocation>
        <location evidence="1 7">Cell membrane</location>
        <topology evidence="1 7">Multi-pass membrane protein</topology>
    </subcellularLocation>
</comment>
<evidence type="ECO:0000256" key="5">
    <source>
        <dbReference type="ARBA" id="ARBA00022989"/>
    </source>
</evidence>
<feature type="transmembrane region" description="Helical" evidence="7">
    <location>
        <begin position="73"/>
        <end position="97"/>
    </location>
</feature>
<comment type="similarity">
    <text evidence="7">Belongs to the binding-protein-dependent transport system permease family.</text>
</comment>
<name>A0A1E3A8C3_9FIRM</name>